<accession>A0A533Q6F2</accession>
<sequence length="117" mass="13652">MSYDYTGRQVRKRDIKANQDRLQKRTQSTETERSIRASVVEIPISGIDAFLERLYYMKRIDDRDDMEETIPEQEDEDAWDEGAEGYDISSDIDGDFSEISPESKASFYIPEPSRENI</sequence>
<evidence type="ECO:0000313" key="2">
    <source>
        <dbReference type="EMBL" id="TLD40177.1"/>
    </source>
</evidence>
<evidence type="ECO:0000256" key="1">
    <source>
        <dbReference type="SAM" id="MobiDB-lite"/>
    </source>
</evidence>
<evidence type="ECO:0000313" key="3">
    <source>
        <dbReference type="Proteomes" id="UP000319783"/>
    </source>
</evidence>
<dbReference type="Proteomes" id="UP000319783">
    <property type="component" value="Unassembled WGS sequence"/>
</dbReference>
<name>A0A533Q6F2_9BACT</name>
<gene>
    <name evidence="2" type="ORF">JETT_3564</name>
</gene>
<comment type="caution">
    <text evidence="2">The sequence shown here is derived from an EMBL/GenBank/DDBJ whole genome shotgun (WGS) entry which is preliminary data.</text>
</comment>
<feature type="region of interest" description="Disordered" evidence="1">
    <location>
        <begin position="1"/>
        <end position="32"/>
    </location>
</feature>
<feature type="compositionally biased region" description="Acidic residues" evidence="1">
    <location>
        <begin position="66"/>
        <end position="96"/>
    </location>
</feature>
<protein>
    <submittedName>
        <fullName evidence="2">Uncharacterized protein</fullName>
    </submittedName>
</protein>
<dbReference type="EMBL" id="SULG01000124">
    <property type="protein sequence ID" value="TLD40177.1"/>
    <property type="molecule type" value="Genomic_DNA"/>
</dbReference>
<reference evidence="2 3" key="1">
    <citation type="submission" date="2019-04" db="EMBL/GenBank/DDBJ databases">
        <title>Genome of a novel bacterium Candidatus Jettenia ecosi reconstructed from metagenome of an anammox bioreactor.</title>
        <authorList>
            <person name="Mardanov A.V."/>
            <person name="Beletsky A.V."/>
            <person name="Ravin N.V."/>
            <person name="Botchkova E.A."/>
            <person name="Litti Y.V."/>
            <person name="Nozhevnikova A.N."/>
        </authorList>
    </citation>
    <scope>NUCLEOTIDE SEQUENCE [LARGE SCALE GENOMIC DNA]</scope>
    <source>
        <strain evidence="2">J2</strain>
    </source>
</reference>
<organism evidence="2 3">
    <name type="scientific">Candidatus Jettenia ecosi</name>
    <dbReference type="NCBI Taxonomy" id="2494326"/>
    <lineage>
        <taxon>Bacteria</taxon>
        <taxon>Pseudomonadati</taxon>
        <taxon>Planctomycetota</taxon>
        <taxon>Candidatus Brocadiia</taxon>
        <taxon>Candidatus Brocadiales</taxon>
        <taxon>Candidatus Brocadiaceae</taxon>
        <taxon>Candidatus Jettenia</taxon>
    </lineage>
</organism>
<dbReference type="AlphaFoldDB" id="A0A533Q6F2"/>
<feature type="region of interest" description="Disordered" evidence="1">
    <location>
        <begin position="66"/>
        <end position="117"/>
    </location>
</feature>
<proteinExistence type="predicted"/>